<evidence type="ECO:0000259" key="1">
    <source>
        <dbReference type="Pfam" id="PF00534"/>
    </source>
</evidence>
<dbReference type="CDD" id="cd03801">
    <property type="entry name" value="GT4_PimA-like"/>
    <property type="match status" value="1"/>
</dbReference>
<dbReference type="Pfam" id="PF00534">
    <property type="entry name" value="Glycos_transf_1"/>
    <property type="match status" value="1"/>
</dbReference>
<protein>
    <submittedName>
        <fullName evidence="3">Glycosyltransferase family 4 protein</fullName>
        <ecNumber evidence="3">2.4.-.-</ecNumber>
    </submittedName>
</protein>
<reference evidence="4" key="1">
    <citation type="journal article" date="2019" name="Int. J. Syst. Evol. Microbiol.">
        <title>The Global Catalogue of Microorganisms (GCM) 10K type strain sequencing project: providing services to taxonomists for standard genome sequencing and annotation.</title>
        <authorList>
            <consortium name="The Broad Institute Genomics Platform"/>
            <consortium name="The Broad Institute Genome Sequencing Center for Infectious Disease"/>
            <person name="Wu L."/>
            <person name="Ma J."/>
        </authorList>
    </citation>
    <scope>NUCLEOTIDE SEQUENCE [LARGE SCALE GENOMIC DNA]</scope>
    <source>
        <strain evidence="4">CCUG 57942</strain>
    </source>
</reference>
<accession>A0ABW4Z6F2</accession>
<evidence type="ECO:0000259" key="2">
    <source>
        <dbReference type="Pfam" id="PF13579"/>
    </source>
</evidence>
<dbReference type="EC" id="2.4.-.-" evidence="3"/>
<dbReference type="Gene3D" id="3.40.50.2000">
    <property type="entry name" value="Glycogen Phosphorylase B"/>
    <property type="match status" value="2"/>
</dbReference>
<dbReference type="InterPro" id="IPR001296">
    <property type="entry name" value="Glyco_trans_1"/>
</dbReference>
<keyword evidence="3" id="KW-0328">Glycosyltransferase</keyword>
<comment type="caution">
    <text evidence="3">The sequence shown here is derived from an EMBL/GenBank/DDBJ whole genome shotgun (WGS) entry which is preliminary data.</text>
</comment>
<dbReference type="InterPro" id="IPR050194">
    <property type="entry name" value="Glycosyltransferase_grp1"/>
</dbReference>
<feature type="domain" description="Glycosyl transferase family 1" evidence="1">
    <location>
        <begin position="208"/>
        <end position="354"/>
    </location>
</feature>
<sequence>MAFDKQHGFALHLSWESGVSIQGGLGVAVSQLTEALEDLCETRLLCPDQMPCKGIYEAPSSYESLEAFHIDAERLYSQLKQGERIIGGGPYFEAVMRYTQWVVSVCQSRPRVVHAHDWHTFIAAVWLKQKWGCPLVLHYHSTQYERVGQHVSDTVSGIERWGAQRADHVIAVSELSRQHLIETIGVEGERVSILHNTIPVVHREEEVSAERVLLYVGRLCSQKAPFMMLEIFRKVLVEFPDARLIMVGTGVEAGVLRQVVDFCQLSERVELLGKVPYPTMSEIYKRGGIFCMPSMAEPFGIAALEAASYGMPVVLSEVCGASEVLKSAKRVPVGDARVWADAVCSLLENDAELRATGLRCQKEAASHTWQDAATKLDALYREITCGRYL</sequence>
<dbReference type="Pfam" id="PF13579">
    <property type="entry name" value="Glyco_trans_4_4"/>
    <property type="match status" value="1"/>
</dbReference>
<gene>
    <name evidence="3" type="ORF">ACFSW8_01445</name>
</gene>
<dbReference type="GO" id="GO:0016757">
    <property type="term" value="F:glycosyltransferase activity"/>
    <property type="evidence" value="ECO:0007669"/>
    <property type="project" value="UniProtKB-KW"/>
</dbReference>
<feature type="domain" description="Glycosyltransferase subfamily 4-like N-terminal" evidence="2">
    <location>
        <begin position="23"/>
        <end position="196"/>
    </location>
</feature>
<proteinExistence type="predicted"/>
<dbReference type="InterPro" id="IPR028098">
    <property type="entry name" value="Glyco_trans_4-like_N"/>
</dbReference>
<keyword evidence="3" id="KW-0808">Transferase</keyword>
<dbReference type="SUPFAM" id="SSF53756">
    <property type="entry name" value="UDP-Glycosyltransferase/glycogen phosphorylase"/>
    <property type="match status" value="1"/>
</dbReference>
<keyword evidence="4" id="KW-1185">Reference proteome</keyword>
<dbReference type="PANTHER" id="PTHR45947:SF3">
    <property type="entry name" value="SULFOQUINOVOSYL TRANSFERASE SQD2"/>
    <property type="match status" value="1"/>
</dbReference>
<dbReference type="Proteomes" id="UP001597389">
    <property type="component" value="Unassembled WGS sequence"/>
</dbReference>
<dbReference type="RefSeq" id="WP_377090020.1">
    <property type="nucleotide sequence ID" value="NZ_JBHSJL010000014.1"/>
</dbReference>
<dbReference type="EMBL" id="JBHUJB010000009">
    <property type="protein sequence ID" value="MFD2157556.1"/>
    <property type="molecule type" value="Genomic_DNA"/>
</dbReference>
<dbReference type="PANTHER" id="PTHR45947">
    <property type="entry name" value="SULFOQUINOVOSYL TRANSFERASE SQD2"/>
    <property type="match status" value="1"/>
</dbReference>
<evidence type="ECO:0000313" key="3">
    <source>
        <dbReference type="EMBL" id="MFD2157556.1"/>
    </source>
</evidence>
<organism evidence="3 4">
    <name type="scientific">Rubritalea tangerina</name>
    <dbReference type="NCBI Taxonomy" id="430798"/>
    <lineage>
        <taxon>Bacteria</taxon>
        <taxon>Pseudomonadati</taxon>
        <taxon>Verrucomicrobiota</taxon>
        <taxon>Verrucomicrobiia</taxon>
        <taxon>Verrucomicrobiales</taxon>
        <taxon>Rubritaleaceae</taxon>
        <taxon>Rubritalea</taxon>
    </lineage>
</organism>
<evidence type="ECO:0000313" key="4">
    <source>
        <dbReference type="Proteomes" id="UP001597389"/>
    </source>
</evidence>
<name>A0ABW4Z6F2_9BACT</name>